<evidence type="ECO:0000256" key="5">
    <source>
        <dbReference type="ARBA" id="ARBA00023136"/>
    </source>
</evidence>
<evidence type="ECO:0000256" key="1">
    <source>
        <dbReference type="ARBA" id="ARBA00004141"/>
    </source>
</evidence>
<feature type="region of interest" description="Disordered" evidence="6">
    <location>
        <begin position="1"/>
        <end position="44"/>
    </location>
</feature>
<feature type="transmembrane region" description="Helical" evidence="7">
    <location>
        <begin position="253"/>
        <end position="273"/>
    </location>
</feature>
<feature type="compositionally biased region" description="Polar residues" evidence="6">
    <location>
        <begin position="19"/>
        <end position="30"/>
    </location>
</feature>
<evidence type="ECO:0000313" key="8">
    <source>
        <dbReference type="EMBL" id="KAK3328652.1"/>
    </source>
</evidence>
<dbReference type="InterPro" id="IPR011701">
    <property type="entry name" value="MFS"/>
</dbReference>
<dbReference type="InterPro" id="IPR036259">
    <property type="entry name" value="MFS_trans_sf"/>
</dbReference>
<dbReference type="Proteomes" id="UP001286456">
    <property type="component" value="Unassembled WGS sequence"/>
</dbReference>
<accession>A0AAE0MDP8</accession>
<keyword evidence="4 7" id="KW-1133">Transmembrane helix</keyword>
<dbReference type="Pfam" id="PF07690">
    <property type="entry name" value="MFS_1"/>
    <property type="match status" value="1"/>
</dbReference>
<reference evidence="8" key="1">
    <citation type="journal article" date="2023" name="Mol. Phylogenet. Evol.">
        <title>Genome-scale phylogeny and comparative genomics of the fungal order Sordariales.</title>
        <authorList>
            <person name="Hensen N."/>
            <person name="Bonometti L."/>
            <person name="Westerberg I."/>
            <person name="Brannstrom I.O."/>
            <person name="Guillou S."/>
            <person name="Cros-Aarteil S."/>
            <person name="Calhoun S."/>
            <person name="Haridas S."/>
            <person name="Kuo A."/>
            <person name="Mondo S."/>
            <person name="Pangilinan J."/>
            <person name="Riley R."/>
            <person name="LaButti K."/>
            <person name="Andreopoulos B."/>
            <person name="Lipzen A."/>
            <person name="Chen C."/>
            <person name="Yan M."/>
            <person name="Daum C."/>
            <person name="Ng V."/>
            <person name="Clum A."/>
            <person name="Steindorff A."/>
            <person name="Ohm R.A."/>
            <person name="Martin F."/>
            <person name="Silar P."/>
            <person name="Natvig D.O."/>
            <person name="Lalanne C."/>
            <person name="Gautier V."/>
            <person name="Ament-Velasquez S.L."/>
            <person name="Kruys A."/>
            <person name="Hutchinson M.I."/>
            <person name="Powell A.J."/>
            <person name="Barry K."/>
            <person name="Miller A.N."/>
            <person name="Grigoriev I.V."/>
            <person name="Debuchy R."/>
            <person name="Gladieux P."/>
            <person name="Hiltunen Thoren M."/>
            <person name="Johannesson H."/>
        </authorList>
    </citation>
    <scope>NUCLEOTIDE SEQUENCE</scope>
    <source>
        <strain evidence="8">SMH4131-1</strain>
    </source>
</reference>
<dbReference type="GO" id="GO:0016020">
    <property type="term" value="C:membrane"/>
    <property type="evidence" value="ECO:0007669"/>
    <property type="project" value="UniProtKB-SubCell"/>
</dbReference>
<evidence type="ECO:0000256" key="2">
    <source>
        <dbReference type="ARBA" id="ARBA00022448"/>
    </source>
</evidence>
<name>A0AAE0MDP8_9PEZI</name>
<feature type="transmembrane region" description="Helical" evidence="7">
    <location>
        <begin position="219"/>
        <end position="241"/>
    </location>
</feature>
<feature type="transmembrane region" description="Helical" evidence="7">
    <location>
        <begin position="184"/>
        <end position="207"/>
    </location>
</feature>
<feature type="transmembrane region" description="Helical" evidence="7">
    <location>
        <begin position="458"/>
        <end position="478"/>
    </location>
</feature>
<gene>
    <name evidence="8" type="ORF">B0T19DRAFT_401392</name>
</gene>
<feature type="transmembrane region" description="Helical" evidence="7">
    <location>
        <begin position="398"/>
        <end position="418"/>
    </location>
</feature>
<dbReference type="AlphaFoldDB" id="A0AAE0MDP8"/>
<reference evidence="8" key="2">
    <citation type="submission" date="2023-06" db="EMBL/GenBank/DDBJ databases">
        <authorList>
            <consortium name="Lawrence Berkeley National Laboratory"/>
            <person name="Haridas S."/>
            <person name="Hensen N."/>
            <person name="Bonometti L."/>
            <person name="Westerberg I."/>
            <person name="Brannstrom I.O."/>
            <person name="Guillou S."/>
            <person name="Cros-Aarteil S."/>
            <person name="Calhoun S."/>
            <person name="Kuo A."/>
            <person name="Mondo S."/>
            <person name="Pangilinan J."/>
            <person name="Riley R."/>
            <person name="Labutti K."/>
            <person name="Andreopoulos B."/>
            <person name="Lipzen A."/>
            <person name="Chen C."/>
            <person name="Yanf M."/>
            <person name="Daum C."/>
            <person name="Ng V."/>
            <person name="Clum A."/>
            <person name="Steindorff A."/>
            <person name="Ohm R."/>
            <person name="Martin F."/>
            <person name="Silar P."/>
            <person name="Natvig D."/>
            <person name="Lalanne C."/>
            <person name="Gautier V."/>
            <person name="Ament-Velasquez S.L."/>
            <person name="Kruys A."/>
            <person name="Hutchinson M.I."/>
            <person name="Powell A.J."/>
            <person name="Barry K."/>
            <person name="Miller A.N."/>
            <person name="Grigoriev I.V."/>
            <person name="Debuchy R."/>
            <person name="Gladieux P."/>
            <person name="Thoren M.H."/>
            <person name="Johannesson H."/>
        </authorList>
    </citation>
    <scope>NUCLEOTIDE SEQUENCE</scope>
    <source>
        <strain evidence="8">SMH4131-1</strain>
    </source>
</reference>
<evidence type="ECO:0000256" key="4">
    <source>
        <dbReference type="ARBA" id="ARBA00022989"/>
    </source>
</evidence>
<feature type="transmembrane region" description="Helical" evidence="7">
    <location>
        <begin position="159"/>
        <end position="177"/>
    </location>
</feature>
<dbReference type="Gene3D" id="1.20.1250.20">
    <property type="entry name" value="MFS general substrate transporter like domains"/>
    <property type="match status" value="2"/>
</dbReference>
<dbReference type="PANTHER" id="PTHR43791:SF14">
    <property type="entry name" value="MFS GENERAL SUBSTRATE TRANSPORTER"/>
    <property type="match status" value="1"/>
</dbReference>
<dbReference type="EMBL" id="JAUEPO010000003">
    <property type="protein sequence ID" value="KAK3328652.1"/>
    <property type="molecule type" value="Genomic_DNA"/>
</dbReference>
<keyword evidence="5 7" id="KW-0472">Membrane</keyword>
<keyword evidence="9" id="KW-1185">Reference proteome</keyword>
<comment type="subcellular location">
    <subcellularLocation>
        <location evidence="1">Membrane</location>
        <topology evidence="1">Multi-pass membrane protein</topology>
    </subcellularLocation>
</comment>
<feature type="transmembrane region" description="Helical" evidence="7">
    <location>
        <begin position="424"/>
        <end position="446"/>
    </location>
</feature>
<feature type="transmembrane region" description="Helical" evidence="7">
    <location>
        <begin position="366"/>
        <end position="386"/>
    </location>
</feature>
<comment type="caution">
    <text evidence="8">The sequence shown here is derived from an EMBL/GenBank/DDBJ whole genome shotgun (WGS) entry which is preliminary data.</text>
</comment>
<sequence>MSTVNHDVKEPSEVKKTELSGSSPASVSRESLTDQDGYGSSDEHVFTDPIVADYWRGVFEKAGYENRHRFDPEFTWTAEEERRLVRKIDFRIMLWAWIMFFSLDTHRRNITRAISDNMLPEIGMNTDEFNYGQTIFLASFLSAELPSGLISKKLGADRWIPTLIIGWSIIAGAQAFLQNKTGFYALKVLLGLIMGGFIPDIVLWLTYFYKSRELPLRLAWFWTAISATGILGSLLAAGILTMRGIRDWSGWRWLFLIEGIMTLVVGVFAYGLMPPGPCQTRNWFRGKNGWFTEREEYIMVNRLLRDDPSKGDMNNRQAVGPKLLWKAIKDWEMWPLYLIGLTAYIPPAPPNTYLAFILRQLGFSVFQANLLTIPSQFMFAVNLLIFTWISKKIDERSILSSISNIWMLPFFIALVALPANTSTWIRYGLLSGILSYPYCHAILVGWNAKNSNAVRTRAVSAALYNMFVQSGNMIGTNIYRDDDKPLYIRGNKIILGIVCFNIVLMYLVKAFYLWRNRVRARVWDALSPQEQDDYIVNTKDEGLKRLDFRFVH</sequence>
<evidence type="ECO:0000313" key="9">
    <source>
        <dbReference type="Proteomes" id="UP001286456"/>
    </source>
</evidence>
<dbReference type="SUPFAM" id="SSF103473">
    <property type="entry name" value="MFS general substrate transporter"/>
    <property type="match status" value="1"/>
</dbReference>
<evidence type="ECO:0000256" key="3">
    <source>
        <dbReference type="ARBA" id="ARBA00022692"/>
    </source>
</evidence>
<feature type="transmembrane region" description="Helical" evidence="7">
    <location>
        <begin position="493"/>
        <end position="514"/>
    </location>
</feature>
<organism evidence="8 9">
    <name type="scientific">Cercophora scortea</name>
    <dbReference type="NCBI Taxonomy" id="314031"/>
    <lineage>
        <taxon>Eukaryota</taxon>
        <taxon>Fungi</taxon>
        <taxon>Dikarya</taxon>
        <taxon>Ascomycota</taxon>
        <taxon>Pezizomycotina</taxon>
        <taxon>Sordariomycetes</taxon>
        <taxon>Sordariomycetidae</taxon>
        <taxon>Sordariales</taxon>
        <taxon>Lasiosphaeriaceae</taxon>
        <taxon>Cercophora</taxon>
    </lineage>
</organism>
<keyword evidence="3 7" id="KW-0812">Transmembrane</keyword>
<dbReference type="PANTHER" id="PTHR43791">
    <property type="entry name" value="PERMEASE-RELATED"/>
    <property type="match status" value="1"/>
</dbReference>
<dbReference type="GO" id="GO:0022857">
    <property type="term" value="F:transmembrane transporter activity"/>
    <property type="evidence" value="ECO:0007669"/>
    <property type="project" value="InterPro"/>
</dbReference>
<protein>
    <submittedName>
        <fullName evidence="8">Major facilitator superfamily domain-containing protein</fullName>
    </submittedName>
</protein>
<evidence type="ECO:0000256" key="6">
    <source>
        <dbReference type="SAM" id="MobiDB-lite"/>
    </source>
</evidence>
<evidence type="ECO:0000256" key="7">
    <source>
        <dbReference type="SAM" id="Phobius"/>
    </source>
</evidence>
<dbReference type="FunFam" id="1.20.1250.20:FF:000106">
    <property type="entry name" value="MFS transporter, putative"/>
    <property type="match status" value="1"/>
</dbReference>
<feature type="compositionally biased region" description="Basic and acidic residues" evidence="6">
    <location>
        <begin position="1"/>
        <end position="18"/>
    </location>
</feature>
<keyword evidence="2" id="KW-0813">Transport</keyword>
<proteinExistence type="predicted"/>